<reference evidence="1" key="1">
    <citation type="submission" date="2023-10" db="EMBL/GenBank/DDBJ databases">
        <authorList>
            <person name="Chen Y."/>
            <person name="Shah S."/>
            <person name="Dougan E. K."/>
            <person name="Thang M."/>
            <person name="Chan C."/>
        </authorList>
    </citation>
    <scope>NUCLEOTIDE SEQUENCE [LARGE SCALE GENOMIC DNA]</scope>
</reference>
<evidence type="ECO:0000313" key="2">
    <source>
        <dbReference type="Proteomes" id="UP001189429"/>
    </source>
</evidence>
<keyword evidence="2" id="KW-1185">Reference proteome</keyword>
<comment type="caution">
    <text evidence="1">The sequence shown here is derived from an EMBL/GenBank/DDBJ whole genome shotgun (WGS) entry which is preliminary data.</text>
</comment>
<gene>
    <name evidence="1" type="ORF">PCOR1329_LOCUS67908</name>
</gene>
<protein>
    <submittedName>
        <fullName evidence="1">Uncharacterized protein</fullName>
    </submittedName>
</protein>
<dbReference type="EMBL" id="CAUYUJ010018826">
    <property type="protein sequence ID" value="CAK0886607.1"/>
    <property type="molecule type" value="Genomic_DNA"/>
</dbReference>
<organism evidence="1 2">
    <name type="scientific">Prorocentrum cordatum</name>
    <dbReference type="NCBI Taxonomy" id="2364126"/>
    <lineage>
        <taxon>Eukaryota</taxon>
        <taxon>Sar</taxon>
        <taxon>Alveolata</taxon>
        <taxon>Dinophyceae</taxon>
        <taxon>Prorocentrales</taxon>
        <taxon>Prorocentraceae</taxon>
        <taxon>Prorocentrum</taxon>
    </lineage>
</organism>
<accession>A0ABN9WMJ9</accession>
<dbReference type="Proteomes" id="UP001189429">
    <property type="component" value="Unassembled WGS sequence"/>
</dbReference>
<proteinExistence type="predicted"/>
<evidence type="ECO:0000313" key="1">
    <source>
        <dbReference type="EMBL" id="CAK0886607.1"/>
    </source>
</evidence>
<name>A0ABN9WMJ9_9DINO</name>
<sequence>MDWVHQGSLVACSASVLVKVNCDVLRNIIVQGGGPMVVCLRCCAILFAHHLEKGARVPSSHLSDVSLPSEHLTRFSMRALQFCKLASRTSSGRYTTVSNQSLPQGAYAVDGTTSHGMSLHVAGRQMISKALTSLSM</sequence>